<protein>
    <submittedName>
        <fullName evidence="1">Uncharacterized protein</fullName>
    </submittedName>
</protein>
<name>A0A1X1R889_MYCFA</name>
<dbReference type="STRING" id="1793.AWC04_13975"/>
<comment type="caution">
    <text evidence="1">The sequence shown here is derived from an EMBL/GenBank/DDBJ whole genome shotgun (WGS) entry which is preliminary data.</text>
</comment>
<dbReference type="OrthoDB" id="3677745at2"/>
<accession>A0A1X1R889</accession>
<dbReference type="AlphaFoldDB" id="A0A1X1R889"/>
<keyword evidence="2" id="KW-1185">Reference proteome</keyword>
<proteinExistence type="predicted"/>
<dbReference type="Proteomes" id="UP000193484">
    <property type="component" value="Unassembled WGS sequence"/>
</dbReference>
<dbReference type="Pfam" id="PF21810">
    <property type="entry name" value="DUF6880"/>
    <property type="match status" value="1"/>
</dbReference>
<gene>
    <name evidence="1" type="ORF">AWC04_13975</name>
</gene>
<evidence type="ECO:0000313" key="1">
    <source>
        <dbReference type="EMBL" id="ORV01094.1"/>
    </source>
</evidence>
<dbReference type="RefSeq" id="WP_085097558.1">
    <property type="nucleotide sequence ID" value="NZ_AP022603.1"/>
</dbReference>
<organism evidence="1 2">
    <name type="scientific">Mycolicibacterium fallax</name>
    <name type="common">Mycobacterium fallax</name>
    <dbReference type="NCBI Taxonomy" id="1793"/>
    <lineage>
        <taxon>Bacteria</taxon>
        <taxon>Bacillati</taxon>
        <taxon>Actinomycetota</taxon>
        <taxon>Actinomycetes</taxon>
        <taxon>Mycobacteriales</taxon>
        <taxon>Mycobacteriaceae</taxon>
        <taxon>Mycolicibacterium</taxon>
    </lineage>
</organism>
<reference evidence="1 2" key="1">
    <citation type="submission" date="2016-01" db="EMBL/GenBank/DDBJ databases">
        <title>The new phylogeny of the genus Mycobacterium.</title>
        <authorList>
            <person name="Tarcisio F."/>
            <person name="Conor M."/>
            <person name="Antonella G."/>
            <person name="Elisabetta G."/>
            <person name="Giulia F.S."/>
            <person name="Sara T."/>
            <person name="Anna F."/>
            <person name="Clotilde B."/>
            <person name="Roberto B."/>
            <person name="Veronica D.S."/>
            <person name="Fabio R."/>
            <person name="Monica P."/>
            <person name="Olivier J."/>
            <person name="Enrico T."/>
            <person name="Nicola S."/>
        </authorList>
    </citation>
    <scope>NUCLEOTIDE SEQUENCE [LARGE SCALE GENOMIC DNA]</scope>
    <source>
        <strain evidence="1 2">DSM 44179</strain>
    </source>
</reference>
<dbReference type="EMBL" id="LQOJ01000047">
    <property type="protein sequence ID" value="ORV01094.1"/>
    <property type="molecule type" value="Genomic_DNA"/>
</dbReference>
<evidence type="ECO:0000313" key="2">
    <source>
        <dbReference type="Proteomes" id="UP000193484"/>
    </source>
</evidence>
<dbReference type="InterPro" id="IPR049245">
    <property type="entry name" value="DUF6880"/>
</dbReference>
<sequence>MDVSLADAVLPLIRTRADLHRYSSANQHGHQMHEAIDILESAISSTDPAEVYTVTHKALASAIGVIARADDSAGIIGDACRRLLALHPTAAAAARVPAARLVDWMMKFQFDGDVDYFELDPVAYAPALGGAGMAKYRARLMEVRTGLSPDPGDLLAPDPDRGARWVVEWNDRRLAVLDHDVDAVIRTHARDRRVAAWFVDTAEALTEIGEFDLAIDWARQGVDIGPWHQSLKAADFWCRLLSEHRPAEELDARLTVFRCWPSSSTAAQLHKTAGGEWPSYAEEVMTTLSESPRNAVQFALHTLKNANLAWELAHSLALDDDSLWAELVKSYEKIDPVATLPVHRRLVDGALVSADAQQYRRAARRLAKMRKIAAGTDQSAAVDDYVAELREAHRRRPRLQQEFDRAGLP</sequence>